<evidence type="ECO:0000256" key="4">
    <source>
        <dbReference type="ARBA" id="ARBA00022473"/>
    </source>
</evidence>
<keyword evidence="16" id="KW-0472">Membrane</keyword>
<evidence type="ECO:0000256" key="14">
    <source>
        <dbReference type="PROSITE-ProRule" id="PRU00023"/>
    </source>
</evidence>
<keyword evidence="7" id="KW-0677">Repeat</keyword>
<dbReference type="RefSeq" id="XP_015271497.1">
    <property type="nucleotide sequence ID" value="XM_015416011.1"/>
</dbReference>
<comment type="subunit">
    <text evidence="2">Interacts with DDX4, PIWIL1, RANBP9 and TDRD1.</text>
</comment>
<dbReference type="Gene3D" id="1.10.150.50">
    <property type="entry name" value="Transcription Factor, Ets-1"/>
    <property type="match status" value="1"/>
</dbReference>
<dbReference type="PROSITE" id="PS50297">
    <property type="entry name" value="ANK_REP_REGION"/>
    <property type="match status" value="3"/>
</dbReference>
<evidence type="ECO:0000256" key="6">
    <source>
        <dbReference type="ARBA" id="ARBA00022553"/>
    </source>
</evidence>
<feature type="domain" description="SAM" evidence="17">
    <location>
        <begin position="272"/>
        <end position="335"/>
    </location>
</feature>
<evidence type="ECO:0000256" key="5">
    <source>
        <dbReference type="ARBA" id="ARBA00022490"/>
    </source>
</evidence>
<keyword evidence="16" id="KW-1133">Transmembrane helix</keyword>
<evidence type="ECO:0000256" key="7">
    <source>
        <dbReference type="ARBA" id="ARBA00022737"/>
    </source>
</evidence>
<organism evidence="18 19">
    <name type="scientific">Gekko japonicus</name>
    <name type="common">Schlegel's Japanese gecko</name>
    <dbReference type="NCBI Taxonomy" id="146911"/>
    <lineage>
        <taxon>Eukaryota</taxon>
        <taxon>Metazoa</taxon>
        <taxon>Chordata</taxon>
        <taxon>Craniata</taxon>
        <taxon>Vertebrata</taxon>
        <taxon>Euteleostomi</taxon>
        <taxon>Lepidosauria</taxon>
        <taxon>Squamata</taxon>
        <taxon>Bifurcata</taxon>
        <taxon>Gekkota</taxon>
        <taxon>Gekkonidae</taxon>
        <taxon>Gekkoninae</taxon>
        <taxon>Gekko</taxon>
    </lineage>
</organism>
<keyword evidence="8" id="KW-0221">Differentiation</keyword>
<feature type="repeat" description="ANK" evidence="14">
    <location>
        <begin position="146"/>
        <end position="178"/>
    </location>
</feature>
<keyword evidence="12" id="KW-0469">Meiosis</keyword>
<dbReference type="Pfam" id="PF00536">
    <property type="entry name" value="SAM_1"/>
    <property type="match status" value="1"/>
</dbReference>
<feature type="region of interest" description="Disordered" evidence="15">
    <location>
        <begin position="1"/>
        <end position="23"/>
    </location>
</feature>
<keyword evidence="16" id="KW-0812">Transmembrane</keyword>
<dbReference type="GeneID" id="107114503"/>
<evidence type="ECO:0000256" key="13">
    <source>
        <dbReference type="ARBA" id="ARBA00030354"/>
    </source>
</evidence>
<evidence type="ECO:0000256" key="1">
    <source>
        <dbReference type="ARBA" id="ARBA00004496"/>
    </source>
</evidence>
<evidence type="ECO:0000313" key="19">
    <source>
        <dbReference type="RefSeq" id="XP_015271497.1"/>
    </source>
</evidence>
<sequence length="475" mass="52337">MAGGARAFAVPAGGESSGSDDDDGWDIGCESMRNLGETLPTDDKVEAFKKALTTGNLSVIEELLNSGLSVESTFKFGWTALMYAASVVNVELMRILLDRGANASFDKDQYTVLMAACTAHASEEQILKCVELLLSRNANPNAACRKKITPLMYAAREGHCQVVALLAAHGSQVNAQDENGYTALTWAARQGHKNVVFRLLELGADKSIQTKDGQTPGEVAKNNRHPELFSLLSLTAHPFQGRFQNLSKEEAICRLLQAEPQTARSHTASSYMAFGDLEIFLHSLELEHLSEVLKETETTLRQLLTMGKEDLMQVGITDIRDQQKILDAVKELHVEEVKLDELPQVTNVEFSGDEFLTFLMKLNRQCIHLTSAVQSVVNQYPTDFHKLVLEWNPPQSLTKVCEDLVSSADSLNGQVSKLKEVIKKLQDGQNNDPCRIQSLEKKGRRNKTFLKIAAAVTLVGSGCVFLITKITSRKS</sequence>
<evidence type="ECO:0000256" key="8">
    <source>
        <dbReference type="ARBA" id="ARBA00022782"/>
    </source>
</evidence>
<keyword evidence="18" id="KW-1185">Reference proteome</keyword>
<protein>
    <recommendedName>
        <fullName evidence="3">Ankyrin repeat, SAM and basic leucine zipper domain-containing protein 1</fullName>
    </recommendedName>
    <alternativeName>
        <fullName evidence="13">Germ cell-specific ankyrin, SAM and basic leucine zipper domain-containing protein</fullName>
    </alternativeName>
</protein>
<dbReference type="PROSITE" id="PS50105">
    <property type="entry name" value="SAM_DOMAIN"/>
    <property type="match status" value="1"/>
</dbReference>
<dbReference type="PANTHER" id="PTHR24157:SF3">
    <property type="entry name" value="ANKYRIN REPEAT, SAM AND BASIC LEUCINE ZIPPER DOMAIN-CONTAINING PROTEIN 1"/>
    <property type="match status" value="1"/>
</dbReference>
<dbReference type="Pfam" id="PF12796">
    <property type="entry name" value="Ank_2"/>
    <property type="match status" value="1"/>
</dbReference>
<evidence type="ECO:0000256" key="15">
    <source>
        <dbReference type="SAM" id="MobiDB-lite"/>
    </source>
</evidence>
<keyword evidence="11" id="KW-0943">RNA-mediated gene silencing</keyword>
<reference evidence="19" key="1">
    <citation type="submission" date="2025-08" db="UniProtKB">
        <authorList>
            <consortium name="RefSeq"/>
        </authorList>
    </citation>
    <scope>IDENTIFICATION</scope>
</reference>
<keyword evidence="4" id="KW-0217">Developmental protein</keyword>
<dbReference type="Gene3D" id="1.25.40.20">
    <property type="entry name" value="Ankyrin repeat-containing domain"/>
    <property type="match status" value="2"/>
</dbReference>
<dbReference type="Pfam" id="PF00023">
    <property type="entry name" value="Ank"/>
    <property type="match status" value="1"/>
</dbReference>
<evidence type="ECO:0000256" key="3">
    <source>
        <dbReference type="ARBA" id="ARBA00020117"/>
    </source>
</evidence>
<dbReference type="CDD" id="cd09521">
    <property type="entry name" value="SAM_ASZ1"/>
    <property type="match status" value="1"/>
</dbReference>
<dbReference type="PROSITE" id="PS50088">
    <property type="entry name" value="ANK_REPEAT"/>
    <property type="match status" value="3"/>
</dbReference>
<dbReference type="SUPFAM" id="SSF47769">
    <property type="entry name" value="SAM/Pointed domain"/>
    <property type="match status" value="1"/>
</dbReference>
<feature type="transmembrane region" description="Helical" evidence="16">
    <location>
        <begin position="449"/>
        <end position="468"/>
    </location>
</feature>
<accession>A0ABM1KCR0</accession>
<proteinExistence type="predicted"/>
<dbReference type="SMART" id="SM00248">
    <property type="entry name" value="ANK"/>
    <property type="match status" value="5"/>
</dbReference>
<evidence type="ECO:0000256" key="9">
    <source>
        <dbReference type="ARBA" id="ARBA00022871"/>
    </source>
</evidence>
<evidence type="ECO:0000256" key="10">
    <source>
        <dbReference type="ARBA" id="ARBA00023043"/>
    </source>
</evidence>
<evidence type="ECO:0000256" key="2">
    <source>
        <dbReference type="ARBA" id="ARBA00011479"/>
    </source>
</evidence>
<keyword evidence="5" id="KW-0963">Cytoplasm</keyword>
<evidence type="ECO:0000256" key="12">
    <source>
        <dbReference type="ARBA" id="ARBA00023254"/>
    </source>
</evidence>
<keyword evidence="10 14" id="KW-0040">ANK repeat</keyword>
<dbReference type="PANTHER" id="PTHR24157">
    <property type="entry name" value="ANKYRIN REPEAT, SAM AND BASIC LEUCINE ZIPPER DOMAIN-CONTAINING PROTEIN 1"/>
    <property type="match status" value="1"/>
</dbReference>
<dbReference type="Proteomes" id="UP000694871">
    <property type="component" value="Unplaced"/>
</dbReference>
<name>A0ABM1KCR0_GEKJA</name>
<dbReference type="InterPro" id="IPR042650">
    <property type="entry name" value="Asz1_SAM"/>
</dbReference>
<keyword evidence="6" id="KW-0597">Phosphoprotein</keyword>
<dbReference type="InterPro" id="IPR001660">
    <property type="entry name" value="SAM"/>
</dbReference>
<feature type="repeat" description="ANK" evidence="14">
    <location>
        <begin position="179"/>
        <end position="211"/>
    </location>
</feature>
<dbReference type="SMART" id="SM00454">
    <property type="entry name" value="SAM"/>
    <property type="match status" value="1"/>
</dbReference>
<evidence type="ECO:0000313" key="18">
    <source>
        <dbReference type="Proteomes" id="UP000694871"/>
    </source>
</evidence>
<evidence type="ECO:0000259" key="17">
    <source>
        <dbReference type="PROSITE" id="PS50105"/>
    </source>
</evidence>
<dbReference type="SUPFAM" id="SSF48403">
    <property type="entry name" value="Ankyrin repeat"/>
    <property type="match status" value="1"/>
</dbReference>
<dbReference type="InterPro" id="IPR002110">
    <property type="entry name" value="Ankyrin_rpt"/>
</dbReference>
<gene>
    <name evidence="19" type="primary">ASZ1</name>
</gene>
<evidence type="ECO:0000256" key="11">
    <source>
        <dbReference type="ARBA" id="ARBA00023158"/>
    </source>
</evidence>
<feature type="repeat" description="ANK" evidence="14">
    <location>
        <begin position="76"/>
        <end position="108"/>
    </location>
</feature>
<dbReference type="InterPro" id="IPR036770">
    <property type="entry name" value="Ankyrin_rpt-contain_sf"/>
</dbReference>
<evidence type="ECO:0000256" key="16">
    <source>
        <dbReference type="SAM" id="Phobius"/>
    </source>
</evidence>
<dbReference type="InterPro" id="IPR013761">
    <property type="entry name" value="SAM/pointed_sf"/>
</dbReference>
<keyword evidence="9" id="KW-0744">Spermatogenesis</keyword>
<comment type="subcellular location">
    <subcellularLocation>
        <location evidence="1">Cytoplasm</location>
    </subcellularLocation>
</comment>